<organism evidence="3 4">
    <name type="scientific">Linnemannia gamsii</name>
    <dbReference type="NCBI Taxonomy" id="64522"/>
    <lineage>
        <taxon>Eukaryota</taxon>
        <taxon>Fungi</taxon>
        <taxon>Fungi incertae sedis</taxon>
        <taxon>Mucoromycota</taxon>
        <taxon>Mortierellomycotina</taxon>
        <taxon>Mortierellomycetes</taxon>
        <taxon>Mortierellales</taxon>
        <taxon>Mortierellaceae</taxon>
        <taxon>Linnemannia</taxon>
    </lineage>
</organism>
<evidence type="ECO:0000259" key="2">
    <source>
        <dbReference type="PROSITE" id="PS50882"/>
    </source>
</evidence>
<dbReference type="GO" id="GO:0000398">
    <property type="term" value="P:mRNA splicing, via spliceosome"/>
    <property type="evidence" value="ECO:0007669"/>
    <property type="project" value="TreeGrafter"/>
</dbReference>
<evidence type="ECO:0000313" key="4">
    <source>
        <dbReference type="Proteomes" id="UP000823405"/>
    </source>
</evidence>
<feature type="compositionally biased region" description="Low complexity" evidence="1">
    <location>
        <begin position="145"/>
        <end position="164"/>
    </location>
</feature>
<dbReference type="PANTHER" id="PTHR12357">
    <property type="entry name" value="YTH YT521-B HOMOLOGY DOMAIN-CONTAINING"/>
    <property type="match status" value="1"/>
</dbReference>
<feature type="domain" description="YTH" evidence="2">
    <location>
        <begin position="190"/>
        <end position="353"/>
    </location>
</feature>
<feature type="compositionally biased region" description="Basic and acidic residues" evidence="1">
    <location>
        <begin position="577"/>
        <end position="586"/>
    </location>
</feature>
<dbReference type="GO" id="GO:1990247">
    <property type="term" value="F:N6-methyladenosine-containing RNA reader activity"/>
    <property type="evidence" value="ECO:0007669"/>
    <property type="project" value="TreeGrafter"/>
</dbReference>
<reference evidence="3" key="1">
    <citation type="journal article" date="2020" name="Fungal Divers.">
        <title>Resolving the Mortierellaceae phylogeny through synthesis of multi-gene phylogenetics and phylogenomics.</title>
        <authorList>
            <person name="Vandepol N."/>
            <person name="Liber J."/>
            <person name="Desiro A."/>
            <person name="Na H."/>
            <person name="Kennedy M."/>
            <person name="Barry K."/>
            <person name="Grigoriev I.V."/>
            <person name="Miller A.N."/>
            <person name="O'Donnell K."/>
            <person name="Stajich J.E."/>
            <person name="Bonito G."/>
        </authorList>
    </citation>
    <scope>NUCLEOTIDE SEQUENCE</scope>
    <source>
        <strain evidence="3">NVP60</strain>
    </source>
</reference>
<dbReference type="GO" id="GO:0000381">
    <property type="term" value="P:regulation of alternative mRNA splicing, via spliceosome"/>
    <property type="evidence" value="ECO:0007669"/>
    <property type="project" value="TreeGrafter"/>
</dbReference>
<keyword evidence="4" id="KW-1185">Reference proteome</keyword>
<gene>
    <name evidence="3" type="ORF">BGZ97_007940</name>
</gene>
<protein>
    <recommendedName>
        <fullName evidence="2">YTH domain-containing protein</fullName>
    </recommendedName>
</protein>
<dbReference type="Pfam" id="PF04146">
    <property type="entry name" value="YTH"/>
    <property type="match status" value="1"/>
</dbReference>
<dbReference type="GO" id="GO:0005654">
    <property type="term" value="C:nucleoplasm"/>
    <property type="evidence" value="ECO:0007669"/>
    <property type="project" value="TreeGrafter"/>
</dbReference>
<feature type="compositionally biased region" description="Low complexity" evidence="1">
    <location>
        <begin position="105"/>
        <end position="116"/>
    </location>
</feature>
<dbReference type="OrthoDB" id="306690at2759"/>
<sequence>MSPVSHTIPLTDARSAPPFHAAGGYKHPYMHPGYPQEYQNAGYFQASEGWRSAPAPALQKKPKELDKAMWVGNVLNDTTVAELKAIFEAEPTEAEGDVPHDIPEASSSNAGNNSDAPLLSQRLDPGSAHPELSEVQSRLERMRLEGSPLLDSSSSGGEGSSPVGSGHGKRKPKSSQKKSRSSSSLGYAESRYFIMKGLNEEDLKLSAQHGLWATQEHLVPILNDAFTNSKNVYLVFSANKSGEFFGYARMMDLISSENEAAIMASREDRIWQPALEIPLSPEMKAAMLEEIEQAAKEGRQLTFEEAEAISRASTTTKTWGIMFPVQWIDVEVKVSKDGTEVDPTVGEQLVSLFKRTNSSRKGRGSVMETVVPLLTPRVHKVLVQSPHILLTLHHIAVNSERKVISRLTPALADTGRRLATTTLAAVARPKACTRTTLAVRKSIHDLAGTTRRTTEAAMADMAQLPMEVRLIFKVDITLRNIRPTIGKGHLEVEASMDQTNTLDLMVVVQGLEGAMRHLHSIHPTTTDDKEALNQRPPLTSTEPMCRLLERNHSSMELEDRRRHWEAQDNQAHMNMADTREVAEEGP</sequence>
<dbReference type="PROSITE" id="PS50882">
    <property type="entry name" value="YTH"/>
    <property type="match status" value="1"/>
</dbReference>
<comment type="caution">
    <text evidence="3">The sequence shown here is derived from an EMBL/GenBank/DDBJ whole genome shotgun (WGS) entry which is preliminary data.</text>
</comment>
<proteinExistence type="predicted"/>
<dbReference type="Proteomes" id="UP000823405">
    <property type="component" value="Unassembled WGS sequence"/>
</dbReference>
<evidence type="ECO:0000313" key="3">
    <source>
        <dbReference type="EMBL" id="KAG0285097.1"/>
    </source>
</evidence>
<feature type="region of interest" description="Disordered" evidence="1">
    <location>
        <begin position="91"/>
        <end position="183"/>
    </location>
</feature>
<dbReference type="GO" id="GO:0003729">
    <property type="term" value="F:mRNA binding"/>
    <property type="evidence" value="ECO:0007669"/>
    <property type="project" value="TreeGrafter"/>
</dbReference>
<feature type="region of interest" description="Disordered" evidence="1">
    <location>
        <begin position="523"/>
        <end position="543"/>
    </location>
</feature>
<dbReference type="InterPro" id="IPR045168">
    <property type="entry name" value="YTH_prot"/>
</dbReference>
<feature type="compositionally biased region" description="Basic residues" evidence="1">
    <location>
        <begin position="167"/>
        <end position="180"/>
    </location>
</feature>
<dbReference type="AlphaFoldDB" id="A0A9P6QRN8"/>
<dbReference type="InterPro" id="IPR007275">
    <property type="entry name" value="YTH_domain"/>
</dbReference>
<dbReference type="PANTHER" id="PTHR12357:SF3">
    <property type="entry name" value="YTH DOMAIN-CONTAINING PROTEIN 1"/>
    <property type="match status" value="1"/>
</dbReference>
<dbReference type="CDD" id="cd21134">
    <property type="entry name" value="YTH"/>
    <property type="match status" value="1"/>
</dbReference>
<accession>A0A9P6QRN8</accession>
<feature type="region of interest" description="Disordered" evidence="1">
    <location>
        <begin position="567"/>
        <end position="586"/>
    </location>
</feature>
<name>A0A9P6QRN8_9FUNG</name>
<evidence type="ECO:0000256" key="1">
    <source>
        <dbReference type="SAM" id="MobiDB-lite"/>
    </source>
</evidence>
<dbReference type="Gene3D" id="3.10.590.10">
    <property type="entry name" value="ph1033 like domains"/>
    <property type="match status" value="1"/>
</dbReference>
<dbReference type="EMBL" id="JAAAIN010003573">
    <property type="protein sequence ID" value="KAG0285097.1"/>
    <property type="molecule type" value="Genomic_DNA"/>
</dbReference>